<dbReference type="CDD" id="cd06261">
    <property type="entry name" value="TM_PBP2"/>
    <property type="match status" value="1"/>
</dbReference>
<evidence type="ECO:0000313" key="10">
    <source>
        <dbReference type="Proteomes" id="UP001432360"/>
    </source>
</evidence>
<organism evidence="9 10">
    <name type="scientific">Sinorhizobium chiapasense</name>
    <dbReference type="NCBI Taxonomy" id="501572"/>
    <lineage>
        <taxon>Bacteria</taxon>
        <taxon>Pseudomonadati</taxon>
        <taxon>Pseudomonadota</taxon>
        <taxon>Alphaproteobacteria</taxon>
        <taxon>Hyphomicrobiales</taxon>
        <taxon>Rhizobiaceae</taxon>
        <taxon>Sinorhizobium/Ensifer group</taxon>
        <taxon>Sinorhizobium</taxon>
    </lineage>
</organism>
<dbReference type="InterPro" id="IPR050366">
    <property type="entry name" value="BP-dependent_transpt_permease"/>
</dbReference>
<dbReference type="RefSeq" id="WP_331375278.1">
    <property type="nucleotide sequence ID" value="NZ_CP133150.1"/>
</dbReference>
<dbReference type="InterPro" id="IPR025966">
    <property type="entry name" value="OppC_N"/>
</dbReference>
<accession>A0ABZ2BFB5</accession>
<proteinExistence type="inferred from homology"/>
<geneLocation type="plasmid" evidence="9 10">
    <name>pSchITTGS70b</name>
</geneLocation>
<keyword evidence="4 7" id="KW-0812">Transmembrane</keyword>
<dbReference type="Gene3D" id="1.10.3720.10">
    <property type="entry name" value="MetI-like"/>
    <property type="match status" value="1"/>
</dbReference>
<dbReference type="PANTHER" id="PTHR43386:SF25">
    <property type="entry name" value="PEPTIDE ABC TRANSPORTER PERMEASE PROTEIN"/>
    <property type="match status" value="1"/>
</dbReference>
<keyword evidence="3" id="KW-1003">Cell membrane</keyword>
<keyword evidence="2 7" id="KW-0813">Transport</keyword>
<dbReference type="Proteomes" id="UP001432360">
    <property type="component" value="Plasmid pSchITTGS70b"/>
</dbReference>
<dbReference type="PANTHER" id="PTHR43386">
    <property type="entry name" value="OLIGOPEPTIDE TRANSPORT SYSTEM PERMEASE PROTEIN APPC"/>
    <property type="match status" value="1"/>
</dbReference>
<dbReference type="InterPro" id="IPR000515">
    <property type="entry name" value="MetI-like"/>
</dbReference>
<evidence type="ECO:0000256" key="3">
    <source>
        <dbReference type="ARBA" id="ARBA00022475"/>
    </source>
</evidence>
<evidence type="ECO:0000256" key="7">
    <source>
        <dbReference type="RuleBase" id="RU363032"/>
    </source>
</evidence>
<evidence type="ECO:0000313" key="9">
    <source>
        <dbReference type="EMBL" id="WVT06215.1"/>
    </source>
</evidence>
<keyword evidence="5 7" id="KW-1133">Transmembrane helix</keyword>
<sequence length="290" mass="31845">MSTLDLGQVRTRKRVHREAILLTILLALAWIALIILLSIAAPLVAPYGYADQQPMLRLRPPAILGHDNPFLFGSDNLGRDVFSRTLYGIRYSIIIALSGTLISTFIGVAMGMLAARLRGWWEETIMMLVDIQASLPFIIFAITIVAFFGKGFWLLAVIVGLAGWGRYARLARGLVLDAETVGYAAALRVLGAGSSRIYIRHILPNIVSALVVQMTLNFPEVILLETGMSFLGLGVQPPLTSLGLLINESRNYLMLAWWMAAVPGAVIVLTTLSISLLGDWLRDVMDTKLR</sequence>
<dbReference type="EMBL" id="CP133150">
    <property type="protein sequence ID" value="WVT06215.1"/>
    <property type="molecule type" value="Genomic_DNA"/>
</dbReference>
<evidence type="ECO:0000256" key="1">
    <source>
        <dbReference type="ARBA" id="ARBA00004651"/>
    </source>
</evidence>
<feature type="domain" description="ABC transmembrane type-1" evidence="8">
    <location>
        <begin position="89"/>
        <end position="278"/>
    </location>
</feature>
<dbReference type="Pfam" id="PF00528">
    <property type="entry name" value="BPD_transp_1"/>
    <property type="match status" value="1"/>
</dbReference>
<evidence type="ECO:0000256" key="4">
    <source>
        <dbReference type="ARBA" id="ARBA00022692"/>
    </source>
</evidence>
<feature type="transmembrane region" description="Helical" evidence="7">
    <location>
        <begin position="89"/>
        <end position="114"/>
    </location>
</feature>
<keyword evidence="10" id="KW-1185">Reference proteome</keyword>
<comment type="similarity">
    <text evidence="7">Belongs to the binding-protein-dependent transport system permease family.</text>
</comment>
<feature type="transmembrane region" description="Helical" evidence="7">
    <location>
        <begin position="20"/>
        <end position="45"/>
    </location>
</feature>
<keyword evidence="9" id="KW-0614">Plasmid</keyword>
<reference evidence="9" key="1">
    <citation type="submission" date="2023-08" db="EMBL/GenBank/DDBJ databases">
        <title>Complete genome sequence of Sinorhizobium chiapanecum ITTG S70 isolated from Acaciella angustissima nodules in Chiapas-Mexico.</title>
        <authorList>
            <person name="Rincon-Rosales R."/>
            <person name="Rogel M.A."/>
            <person name="Rincon-Medina C.I."/>
            <person name="Guerrero G."/>
            <person name="Manzano-Gomez L.A."/>
            <person name="Lopez-Lopez A."/>
            <person name="Rincon Molina F.A."/>
            <person name="Martinez-Romero E."/>
        </authorList>
    </citation>
    <scope>NUCLEOTIDE SEQUENCE</scope>
    <source>
        <strain evidence="9">ITTG S70</strain>
        <plasmid evidence="9">pSchITTGS70b</plasmid>
    </source>
</reference>
<evidence type="ECO:0000259" key="8">
    <source>
        <dbReference type="PROSITE" id="PS50928"/>
    </source>
</evidence>
<dbReference type="PROSITE" id="PS50928">
    <property type="entry name" value="ABC_TM1"/>
    <property type="match status" value="1"/>
</dbReference>
<name>A0ABZ2BFB5_9HYPH</name>
<evidence type="ECO:0000256" key="2">
    <source>
        <dbReference type="ARBA" id="ARBA00022448"/>
    </source>
</evidence>
<comment type="subcellular location">
    <subcellularLocation>
        <location evidence="1 7">Cell membrane</location>
        <topology evidence="1 7">Multi-pass membrane protein</topology>
    </subcellularLocation>
</comment>
<dbReference type="Pfam" id="PF12911">
    <property type="entry name" value="OppC_N"/>
    <property type="match status" value="1"/>
</dbReference>
<evidence type="ECO:0000256" key="6">
    <source>
        <dbReference type="ARBA" id="ARBA00023136"/>
    </source>
</evidence>
<feature type="transmembrane region" description="Helical" evidence="7">
    <location>
        <begin position="135"/>
        <end position="161"/>
    </location>
</feature>
<gene>
    <name evidence="9" type="ORF">RB548_22605</name>
</gene>
<evidence type="ECO:0000256" key="5">
    <source>
        <dbReference type="ARBA" id="ARBA00022989"/>
    </source>
</evidence>
<feature type="transmembrane region" description="Helical" evidence="7">
    <location>
        <begin position="255"/>
        <end position="281"/>
    </location>
</feature>
<dbReference type="InterPro" id="IPR035906">
    <property type="entry name" value="MetI-like_sf"/>
</dbReference>
<dbReference type="SUPFAM" id="SSF161098">
    <property type="entry name" value="MetI-like"/>
    <property type="match status" value="1"/>
</dbReference>
<keyword evidence="6 7" id="KW-0472">Membrane</keyword>
<protein>
    <submittedName>
        <fullName evidence="9">ABC transporter permease</fullName>
    </submittedName>
</protein>